<dbReference type="EMBL" id="UGTB01000004">
    <property type="protein sequence ID" value="SUB60963.1"/>
    <property type="molecule type" value="Genomic_DNA"/>
</dbReference>
<dbReference type="Proteomes" id="UP000255101">
    <property type="component" value="Unassembled WGS sequence"/>
</dbReference>
<dbReference type="AlphaFoldDB" id="A0A135YND3"/>
<sequence>MKKGLIIFTRIPIPGYTKTRLEKKLSQLECARLHTCFLNDLELMTSRIEGDSLIVFTNSGAESYIGPGVLKDIFKYADVFIEQRGQDIWQRMKNAFSDSFDLGYDSLVLIGSDIPEICSVHINSSLKALDDSDIVITPTEDDGYCLIGMNNLDNEVFDMGEYEGQTVVERTIELAKKTTDKIKINDPLVDIDEEEDIINIVNKFDRHTYPNTYEYLVSLGY</sequence>
<reference evidence="1 3" key="1">
    <citation type="submission" date="2016-02" db="EMBL/GenBank/DDBJ databases">
        <authorList>
            <person name="Wen L."/>
            <person name="He K."/>
            <person name="Yang H."/>
        </authorList>
    </citation>
    <scope>NUCLEOTIDE SEQUENCE [LARGE SCALE GENOMIC DNA]</scope>
    <source>
        <strain evidence="1 3">MJR8628A</strain>
    </source>
</reference>
<organism evidence="1 3">
    <name type="scientific">Peptostreptococcus anaerobius</name>
    <dbReference type="NCBI Taxonomy" id="1261"/>
    <lineage>
        <taxon>Bacteria</taxon>
        <taxon>Bacillati</taxon>
        <taxon>Bacillota</taxon>
        <taxon>Clostridia</taxon>
        <taxon>Peptostreptococcales</taxon>
        <taxon>Peptostreptococcaceae</taxon>
        <taxon>Peptostreptococcus</taxon>
    </lineage>
</organism>
<dbReference type="EMBL" id="LSQZ01000085">
    <property type="protein sequence ID" value="KXI10900.1"/>
    <property type="molecule type" value="Genomic_DNA"/>
</dbReference>
<dbReference type="PATRIC" id="fig|1261.5.peg.1647"/>
<dbReference type="PANTHER" id="PTHR36529">
    <property type="entry name" value="SLL1095 PROTEIN"/>
    <property type="match status" value="1"/>
</dbReference>
<evidence type="ECO:0000313" key="4">
    <source>
        <dbReference type="Proteomes" id="UP000255101"/>
    </source>
</evidence>
<accession>A0A135YND3</accession>
<dbReference type="Proteomes" id="UP000070326">
    <property type="component" value="Unassembled WGS sequence"/>
</dbReference>
<dbReference type="SUPFAM" id="SSF53448">
    <property type="entry name" value="Nucleotide-diphospho-sugar transferases"/>
    <property type="match status" value="1"/>
</dbReference>
<dbReference type="eggNOG" id="COG3222">
    <property type="taxonomic scope" value="Bacteria"/>
</dbReference>
<evidence type="ECO:0000313" key="2">
    <source>
        <dbReference type="EMBL" id="SUB60963.1"/>
    </source>
</evidence>
<keyword evidence="2" id="KW-0808">Transferase</keyword>
<dbReference type="RefSeq" id="WP_002844719.1">
    <property type="nucleotide sequence ID" value="NZ_CAMPYD010000007.1"/>
</dbReference>
<name>A0A135YND3_9FIRM</name>
<dbReference type="InterPro" id="IPR018641">
    <property type="entry name" value="Trfase_1_rSAM/seldom-assoc"/>
</dbReference>
<dbReference type="GO" id="GO:0016740">
    <property type="term" value="F:transferase activity"/>
    <property type="evidence" value="ECO:0007669"/>
    <property type="project" value="UniProtKB-KW"/>
</dbReference>
<dbReference type="PANTHER" id="PTHR36529:SF1">
    <property type="entry name" value="GLYCOSYLTRANSFERASE"/>
    <property type="match status" value="1"/>
</dbReference>
<dbReference type="Pfam" id="PF09837">
    <property type="entry name" value="DUF2064"/>
    <property type="match status" value="1"/>
</dbReference>
<reference evidence="2 4" key="2">
    <citation type="submission" date="2018-06" db="EMBL/GenBank/DDBJ databases">
        <authorList>
            <consortium name="Pathogen Informatics"/>
            <person name="Doyle S."/>
        </authorList>
    </citation>
    <scope>NUCLEOTIDE SEQUENCE [LARGE SCALE GENOMIC DNA]</scope>
    <source>
        <strain evidence="2 4">NCTC11460</strain>
    </source>
</reference>
<proteinExistence type="predicted"/>
<dbReference type="STRING" id="1261.HMPREF3195_01642"/>
<gene>
    <name evidence="1" type="ORF">HMPREF3195_01642</name>
    <name evidence="2" type="ORF">NCTC11460_00879</name>
</gene>
<protein>
    <submittedName>
        <fullName evidence="2">Transferase 1, rSAM/selenodomain-associated</fullName>
    </submittedName>
</protein>
<dbReference type="GeneID" id="79843618"/>
<dbReference type="Gene3D" id="3.90.550.10">
    <property type="entry name" value="Spore Coat Polysaccharide Biosynthesis Protein SpsA, Chain A"/>
    <property type="match status" value="1"/>
</dbReference>
<dbReference type="NCBIfam" id="TIGR04282">
    <property type="entry name" value="glyco_like_cofC"/>
    <property type="match status" value="1"/>
</dbReference>
<evidence type="ECO:0000313" key="3">
    <source>
        <dbReference type="Proteomes" id="UP000070326"/>
    </source>
</evidence>
<evidence type="ECO:0000313" key="1">
    <source>
        <dbReference type="EMBL" id="KXI10900.1"/>
    </source>
</evidence>
<dbReference type="InterPro" id="IPR029044">
    <property type="entry name" value="Nucleotide-diphossugar_trans"/>
</dbReference>